<feature type="transmembrane region" description="Helical" evidence="6">
    <location>
        <begin position="64"/>
        <end position="82"/>
    </location>
</feature>
<dbReference type="STRING" id="1291742.LOOC260_108910"/>
<gene>
    <name evidence="7" type="ORF">LOOC260_108910</name>
</gene>
<dbReference type="InterPro" id="IPR006214">
    <property type="entry name" value="Bax_inhibitor_1-related"/>
</dbReference>
<dbReference type="Pfam" id="PF01027">
    <property type="entry name" value="Bax1-I"/>
    <property type="match status" value="1"/>
</dbReference>
<feature type="transmembrane region" description="Helical" evidence="6">
    <location>
        <begin position="211"/>
        <end position="234"/>
    </location>
</feature>
<reference evidence="7 8" key="1">
    <citation type="submission" date="2014-11" db="EMBL/GenBank/DDBJ databases">
        <title>Complete genome sequence and analysis of Lactobacillus hokkaidonensis LOOC260T.</title>
        <authorList>
            <person name="Tanizawa Y."/>
            <person name="Tohno M."/>
            <person name="Kaminuma E."/>
            <person name="Nakamura Y."/>
            <person name="Arita M."/>
        </authorList>
    </citation>
    <scope>NUCLEOTIDE SEQUENCE [LARGE SCALE GENOMIC DNA]</scope>
    <source>
        <strain evidence="7 8">LOOC260</strain>
    </source>
</reference>
<name>A0A0A1GY92_9LACO</name>
<dbReference type="PANTHER" id="PTHR23291">
    <property type="entry name" value="BAX INHIBITOR-RELATED"/>
    <property type="match status" value="1"/>
</dbReference>
<dbReference type="Proteomes" id="UP000031620">
    <property type="component" value="Chromosome"/>
</dbReference>
<feature type="transmembrane region" description="Helical" evidence="6">
    <location>
        <begin position="115"/>
        <end position="134"/>
    </location>
</feature>
<dbReference type="GO" id="GO:0016020">
    <property type="term" value="C:membrane"/>
    <property type="evidence" value="ECO:0007669"/>
    <property type="project" value="UniProtKB-SubCell"/>
</dbReference>
<dbReference type="AlphaFoldDB" id="A0A0A1GY92"/>
<comment type="similarity">
    <text evidence="2 6">Belongs to the BI1 family.</text>
</comment>
<dbReference type="HOGENOM" id="CLU_058671_1_1_9"/>
<evidence type="ECO:0000256" key="5">
    <source>
        <dbReference type="ARBA" id="ARBA00023136"/>
    </source>
</evidence>
<evidence type="ECO:0000256" key="4">
    <source>
        <dbReference type="ARBA" id="ARBA00022989"/>
    </source>
</evidence>
<dbReference type="PANTHER" id="PTHR23291:SF50">
    <property type="entry name" value="PROTEIN LIFEGUARD 4"/>
    <property type="match status" value="1"/>
</dbReference>
<accession>A0A0A1GY92</accession>
<evidence type="ECO:0000313" key="8">
    <source>
        <dbReference type="Proteomes" id="UP000031620"/>
    </source>
</evidence>
<organism evidence="7 8">
    <name type="scientific">Paucilactobacillus hokkaidonensis JCM 18461</name>
    <dbReference type="NCBI Taxonomy" id="1291742"/>
    <lineage>
        <taxon>Bacteria</taxon>
        <taxon>Bacillati</taxon>
        <taxon>Bacillota</taxon>
        <taxon>Bacilli</taxon>
        <taxon>Lactobacillales</taxon>
        <taxon>Lactobacillaceae</taxon>
        <taxon>Paucilactobacillus</taxon>
    </lineage>
</organism>
<dbReference type="CDD" id="cd10432">
    <property type="entry name" value="BI-1-like_bacterial"/>
    <property type="match status" value="1"/>
</dbReference>
<evidence type="ECO:0000256" key="1">
    <source>
        <dbReference type="ARBA" id="ARBA00004141"/>
    </source>
</evidence>
<feature type="transmembrane region" description="Helical" evidence="6">
    <location>
        <begin position="33"/>
        <end position="52"/>
    </location>
</feature>
<keyword evidence="5 6" id="KW-0472">Membrane</keyword>
<evidence type="ECO:0000313" key="7">
    <source>
        <dbReference type="EMBL" id="BAP85431.1"/>
    </source>
</evidence>
<evidence type="ECO:0000256" key="2">
    <source>
        <dbReference type="ARBA" id="ARBA00010350"/>
    </source>
</evidence>
<dbReference type="EMBL" id="AP014680">
    <property type="protein sequence ID" value="BAP85431.1"/>
    <property type="molecule type" value="Genomic_DNA"/>
</dbReference>
<feature type="transmembrane region" description="Helical" evidence="6">
    <location>
        <begin position="172"/>
        <end position="190"/>
    </location>
</feature>
<feature type="transmembrane region" description="Helical" evidence="6">
    <location>
        <begin position="146"/>
        <end position="166"/>
    </location>
</feature>
<dbReference type="KEGG" id="lho:LOOC260_108910"/>
<keyword evidence="4 6" id="KW-1133">Transmembrane helix</keyword>
<sequence>MNNLNEDYSQAQRQVVGNEAGLAKFMTRMYGNMALAVLMSALSSFLTLTVFKEQVFNYMSQHSGMMWIILLIPVGLSLGISFRATRNPVASFIMLMAVSIIYGVTFALISSAYTTANITSAFVSSSAVFVTMAIYGSVTKRDLSKFGAHATAALVALIIASVINMFLQSPAITYIFSYIAVIIFTVLTAWDAQKMKNIYLRFGDQVSVGGLAVMGALQLYLDFVNIFISLLQIFGMSDRN</sequence>
<protein>
    <submittedName>
        <fullName evidence="7">Membrane protein</fullName>
    </submittedName>
</protein>
<comment type="subcellular location">
    <subcellularLocation>
        <location evidence="1">Membrane</location>
        <topology evidence="1">Multi-pass membrane protein</topology>
    </subcellularLocation>
</comment>
<keyword evidence="3 6" id="KW-0812">Transmembrane</keyword>
<evidence type="ECO:0000256" key="6">
    <source>
        <dbReference type="RuleBase" id="RU004379"/>
    </source>
</evidence>
<evidence type="ECO:0000256" key="3">
    <source>
        <dbReference type="ARBA" id="ARBA00022692"/>
    </source>
</evidence>
<feature type="transmembrane region" description="Helical" evidence="6">
    <location>
        <begin position="89"/>
        <end position="109"/>
    </location>
</feature>
<proteinExistence type="inferred from homology"/>